<dbReference type="FunFam" id="3.90.76.10:FF:000001">
    <property type="entry name" value="Oligopeptide ABC transporter substrate-binding protein"/>
    <property type="match status" value="1"/>
</dbReference>
<dbReference type="InterPro" id="IPR039424">
    <property type="entry name" value="SBP_5"/>
</dbReference>
<evidence type="ECO:0000256" key="4">
    <source>
        <dbReference type="ARBA" id="ARBA00022729"/>
    </source>
</evidence>
<dbReference type="Gene3D" id="3.40.190.10">
    <property type="entry name" value="Periplasmic binding protein-like II"/>
    <property type="match status" value="1"/>
</dbReference>
<dbReference type="GO" id="GO:1904680">
    <property type="term" value="F:peptide transmembrane transporter activity"/>
    <property type="evidence" value="ECO:0007669"/>
    <property type="project" value="TreeGrafter"/>
</dbReference>
<name>I4D8A0_DESAJ</name>
<dbReference type="CDD" id="cd08504">
    <property type="entry name" value="PBP2_OppA"/>
    <property type="match status" value="1"/>
</dbReference>
<dbReference type="PANTHER" id="PTHR30290">
    <property type="entry name" value="PERIPLASMIC BINDING COMPONENT OF ABC TRANSPORTER"/>
    <property type="match status" value="1"/>
</dbReference>
<keyword evidence="7" id="KW-1185">Reference proteome</keyword>
<dbReference type="GO" id="GO:0015833">
    <property type="term" value="P:peptide transport"/>
    <property type="evidence" value="ECO:0007669"/>
    <property type="project" value="TreeGrafter"/>
</dbReference>
<dbReference type="AlphaFoldDB" id="I4D8A0"/>
<dbReference type="Gene3D" id="3.10.105.10">
    <property type="entry name" value="Dipeptide-binding Protein, Domain 3"/>
    <property type="match status" value="1"/>
</dbReference>
<dbReference type="HOGENOM" id="CLU_017028_0_3_9"/>
<evidence type="ECO:0000313" key="6">
    <source>
        <dbReference type="EMBL" id="AFM42024.1"/>
    </source>
</evidence>
<comment type="subcellular location">
    <subcellularLocation>
        <location evidence="1">Cell envelope</location>
    </subcellularLocation>
</comment>
<dbReference type="Pfam" id="PF00496">
    <property type="entry name" value="SBP_bac_5"/>
    <property type="match status" value="1"/>
</dbReference>
<dbReference type="InterPro" id="IPR030678">
    <property type="entry name" value="Peptide/Ni-bd"/>
</dbReference>
<dbReference type="InterPro" id="IPR000914">
    <property type="entry name" value="SBP_5_dom"/>
</dbReference>
<evidence type="ECO:0000313" key="7">
    <source>
        <dbReference type="Proteomes" id="UP000002892"/>
    </source>
</evidence>
<dbReference type="EMBL" id="CP003639">
    <property type="protein sequence ID" value="AFM42024.1"/>
    <property type="molecule type" value="Genomic_DNA"/>
</dbReference>
<gene>
    <name evidence="6" type="ordered locus">Desaci_3120</name>
</gene>
<keyword evidence="3" id="KW-0813">Transport</keyword>
<comment type="similarity">
    <text evidence="2">Belongs to the bacterial solute-binding protein 5 family.</text>
</comment>
<dbReference type="Proteomes" id="UP000002892">
    <property type="component" value="Chromosome"/>
</dbReference>
<protein>
    <submittedName>
        <fullName evidence="6">ABC-type oligopeptide transport system, periplasmic component</fullName>
    </submittedName>
</protein>
<proteinExistence type="inferred from homology"/>
<dbReference type="KEGG" id="dai:Desaci_3120"/>
<dbReference type="PIRSF" id="PIRSF002741">
    <property type="entry name" value="MppA"/>
    <property type="match status" value="1"/>
</dbReference>
<sequence length="540" mass="59856">MRRERGFAAVIAIILILELILAGCGSNSTKGSEGIQLPKKMKMSFAPGGEPKTLDPQMSDNIPEAIIETALFEGIMRLDKENTPQLAVAKSVEVSSDGLNYTITLKNTKFSNGDPLTASDFKDSWMHALNPSSAAASAYQLFYIKNAKAYYSQTAEAGEVGIKVVDDKTLEITLESPCPFFKSLLALPTYFPVDQLNSQVHYDWSNGAATFVGNGPFMLKSWSHKDKMVLVKNPNYYDEASVKLAELDFNLSADGKEAASDFEAGKLDGLNNLVPEDTLRFKKNGTLKCAPMLGTYFYCFNTTKKPLNDLRIRQALSIALNRQDLMDNVLEGDELPAYAFVPGAIPDAVPGTTFRTAGSNLIKEDIERAKQLLKDAGYPEGVNFPTLTILYNTNGSHRLPAEAIQDYWKKNLGVNVLLQGQDWDVYQKSQQVLQYDIAQACWIGDCVDPMPFLDIFVTNGGNNKTGWSNPVFDQAVETAQKSPDQTVRMKAMHDAEKILMQEMPIIPIYYYEQNYLLKNNIKGVIVSPLACFDFKNAIVQ</sequence>
<organism evidence="6 7">
    <name type="scientific">Desulfosporosinus acidiphilus (strain DSM 22704 / JCM 16185 / SJ4)</name>
    <dbReference type="NCBI Taxonomy" id="646529"/>
    <lineage>
        <taxon>Bacteria</taxon>
        <taxon>Bacillati</taxon>
        <taxon>Bacillota</taxon>
        <taxon>Clostridia</taxon>
        <taxon>Eubacteriales</taxon>
        <taxon>Desulfitobacteriaceae</taxon>
        <taxon>Desulfosporosinus</taxon>
    </lineage>
</organism>
<reference evidence="6 7" key="1">
    <citation type="journal article" date="2012" name="J. Bacteriol.">
        <title>Complete genome sequences of Desulfosporosinus orientis DSM765T, Desulfosporosinus youngiae DSM17734T, Desulfosporosinus meridiei DSM13257T, and Desulfosporosinus acidiphilus DSM22704T.</title>
        <authorList>
            <person name="Pester M."/>
            <person name="Brambilla E."/>
            <person name="Alazard D."/>
            <person name="Rattei T."/>
            <person name="Weinmaier T."/>
            <person name="Han J."/>
            <person name="Lucas S."/>
            <person name="Lapidus A."/>
            <person name="Cheng J.F."/>
            <person name="Goodwin L."/>
            <person name="Pitluck S."/>
            <person name="Peters L."/>
            <person name="Ovchinnikova G."/>
            <person name="Teshima H."/>
            <person name="Detter J.C."/>
            <person name="Han C.S."/>
            <person name="Tapia R."/>
            <person name="Land M.L."/>
            <person name="Hauser L."/>
            <person name="Kyrpides N.C."/>
            <person name="Ivanova N.N."/>
            <person name="Pagani I."/>
            <person name="Huntmann M."/>
            <person name="Wei C.L."/>
            <person name="Davenport K.W."/>
            <person name="Daligault H."/>
            <person name="Chain P.S."/>
            <person name="Chen A."/>
            <person name="Mavromatis K."/>
            <person name="Markowitz V."/>
            <person name="Szeto E."/>
            <person name="Mikhailova N."/>
            <person name="Pati A."/>
            <person name="Wagner M."/>
            <person name="Woyke T."/>
            <person name="Ollivier B."/>
            <person name="Klenk H.P."/>
            <person name="Spring S."/>
            <person name="Loy A."/>
        </authorList>
    </citation>
    <scope>NUCLEOTIDE SEQUENCE [LARGE SCALE GENOMIC DNA]</scope>
    <source>
        <strain evidence="7">DSM 22704 / JCM 16185 / SJ4</strain>
    </source>
</reference>
<accession>I4D8A0</accession>
<keyword evidence="4" id="KW-0732">Signal</keyword>
<dbReference type="FunFam" id="3.10.105.10:FF:000001">
    <property type="entry name" value="Oligopeptide ABC transporter, oligopeptide-binding protein"/>
    <property type="match status" value="1"/>
</dbReference>
<evidence type="ECO:0000256" key="1">
    <source>
        <dbReference type="ARBA" id="ARBA00004196"/>
    </source>
</evidence>
<evidence type="ECO:0000256" key="3">
    <source>
        <dbReference type="ARBA" id="ARBA00022448"/>
    </source>
</evidence>
<dbReference type="GO" id="GO:0043190">
    <property type="term" value="C:ATP-binding cassette (ABC) transporter complex"/>
    <property type="evidence" value="ECO:0007669"/>
    <property type="project" value="InterPro"/>
</dbReference>
<dbReference type="PANTHER" id="PTHR30290:SF10">
    <property type="entry name" value="PERIPLASMIC OLIGOPEPTIDE-BINDING PROTEIN-RELATED"/>
    <property type="match status" value="1"/>
</dbReference>
<dbReference type="GO" id="GO:0030288">
    <property type="term" value="C:outer membrane-bounded periplasmic space"/>
    <property type="evidence" value="ECO:0007669"/>
    <property type="project" value="UniProtKB-ARBA"/>
</dbReference>
<evidence type="ECO:0000256" key="2">
    <source>
        <dbReference type="ARBA" id="ARBA00005695"/>
    </source>
</evidence>
<feature type="domain" description="Solute-binding protein family 5" evidence="5">
    <location>
        <begin position="84"/>
        <end position="463"/>
    </location>
</feature>
<dbReference type="Gene3D" id="3.90.76.10">
    <property type="entry name" value="Dipeptide-binding Protein, Domain 1"/>
    <property type="match status" value="1"/>
</dbReference>
<dbReference type="SUPFAM" id="SSF53850">
    <property type="entry name" value="Periplasmic binding protein-like II"/>
    <property type="match status" value="1"/>
</dbReference>
<dbReference type="STRING" id="646529.Desaci_3120"/>
<dbReference type="eggNOG" id="COG4166">
    <property type="taxonomic scope" value="Bacteria"/>
</dbReference>
<evidence type="ECO:0000259" key="5">
    <source>
        <dbReference type="Pfam" id="PF00496"/>
    </source>
</evidence>